<dbReference type="GO" id="GO:0034040">
    <property type="term" value="F:ATPase-coupled lipid transmembrane transporter activity"/>
    <property type="evidence" value="ECO:0007669"/>
    <property type="project" value="TreeGrafter"/>
</dbReference>
<dbReference type="InterPro" id="IPR036640">
    <property type="entry name" value="ABC1_TM_sf"/>
</dbReference>
<feature type="transmembrane region" description="Helical" evidence="7">
    <location>
        <begin position="20"/>
        <end position="41"/>
    </location>
</feature>
<gene>
    <name evidence="10" type="ORF">OCH7691_00055</name>
</gene>
<dbReference type="SUPFAM" id="SSF52540">
    <property type="entry name" value="P-loop containing nucleoside triphosphate hydrolases"/>
    <property type="match status" value="1"/>
</dbReference>
<dbReference type="GO" id="GO:0016887">
    <property type="term" value="F:ATP hydrolysis activity"/>
    <property type="evidence" value="ECO:0007669"/>
    <property type="project" value="InterPro"/>
</dbReference>
<keyword evidence="4 10" id="KW-0067">ATP-binding</keyword>
<dbReference type="EC" id="3.6.3.-" evidence="10"/>
<organism evidence="10 11">
    <name type="scientific">Oceanibacterium hippocampi</name>
    <dbReference type="NCBI Taxonomy" id="745714"/>
    <lineage>
        <taxon>Bacteria</taxon>
        <taxon>Pseudomonadati</taxon>
        <taxon>Pseudomonadota</taxon>
        <taxon>Alphaproteobacteria</taxon>
        <taxon>Sneathiellales</taxon>
        <taxon>Sneathiellaceae</taxon>
        <taxon>Oceanibacterium</taxon>
    </lineage>
</organism>
<dbReference type="RefSeq" id="WP_085881434.1">
    <property type="nucleotide sequence ID" value="NZ_FWFR01000001.1"/>
</dbReference>
<dbReference type="AlphaFoldDB" id="A0A1Y5R6X2"/>
<evidence type="ECO:0000256" key="1">
    <source>
        <dbReference type="ARBA" id="ARBA00004651"/>
    </source>
</evidence>
<dbReference type="Pfam" id="PF00005">
    <property type="entry name" value="ABC_tran"/>
    <property type="match status" value="1"/>
</dbReference>
<dbReference type="Gene3D" id="1.20.1560.10">
    <property type="entry name" value="ABC transporter type 1, transmembrane domain"/>
    <property type="match status" value="1"/>
</dbReference>
<evidence type="ECO:0000313" key="10">
    <source>
        <dbReference type="EMBL" id="SLN10572.1"/>
    </source>
</evidence>
<evidence type="ECO:0000256" key="2">
    <source>
        <dbReference type="ARBA" id="ARBA00022692"/>
    </source>
</evidence>
<evidence type="ECO:0000259" key="8">
    <source>
        <dbReference type="PROSITE" id="PS50893"/>
    </source>
</evidence>
<dbReference type="GO" id="GO:0140359">
    <property type="term" value="F:ABC-type transporter activity"/>
    <property type="evidence" value="ECO:0007669"/>
    <property type="project" value="InterPro"/>
</dbReference>
<dbReference type="Pfam" id="PF00664">
    <property type="entry name" value="ABC_membrane"/>
    <property type="match status" value="1"/>
</dbReference>
<feature type="transmembrane region" description="Helical" evidence="7">
    <location>
        <begin position="73"/>
        <end position="93"/>
    </location>
</feature>
<reference evidence="10 11" key="1">
    <citation type="submission" date="2017-03" db="EMBL/GenBank/DDBJ databases">
        <authorList>
            <person name="Afonso C.L."/>
            <person name="Miller P.J."/>
            <person name="Scott M.A."/>
            <person name="Spackman E."/>
            <person name="Goraichik I."/>
            <person name="Dimitrov K.M."/>
            <person name="Suarez D.L."/>
            <person name="Swayne D.E."/>
        </authorList>
    </citation>
    <scope>NUCLEOTIDE SEQUENCE [LARGE SCALE GENOMIC DNA]</scope>
    <source>
        <strain evidence="10 11">CECT 7691</strain>
    </source>
</reference>
<dbReference type="EMBL" id="FWFR01000001">
    <property type="protein sequence ID" value="SLN10572.1"/>
    <property type="molecule type" value="Genomic_DNA"/>
</dbReference>
<dbReference type="PANTHER" id="PTHR24221">
    <property type="entry name" value="ATP-BINDING CASSETTE SUB-FAMILY B"/>
    <property type="match status" value="1"/>
</dbReference>
<feature type="domain" description="ABC transmembrane type-1" evidence="9">
    <location>
        <begin position="17"/>
        <end position="274"/>
    </location>
</feature>
<keyword evidence="11" id="KW-1185">Reference proteome</keyword>
<dbReference type="InterPro" id="IPR027417">
    <property type="entry name" value="P-loop_NTPase"/>
</dbReference>
<evidence type="ECO:0000256" key="4">
    <source>
        <dbReference type="ARBA" id="ARBA00022840"/>
    </source>
</evidence>
<keyword evidence="10" id="KW-0378">Hydrolase</keyword>
<evidence type="ECO:0000256" key="6">
    <source>
        <dbReference type="ARBA" id="ARBA00023136"/>
    </source>
</evidence>
<dbReference type="PROSITE" id="PS50929">
    <property type="entry name" value="ABC_TM1F"/>
    <property type="match status" value="1"/>
</dbReference>
<dbReference type="InterPro" id="IPR011527">
    <property type="entry name" value="ABC1_TM_dom"/>
</dbReference>
<dbReference type="Proteomes" id="UP000193200">
    <property type="component" value="Unassembled WGS sequence"/>
</dbReference>
<evidence type="ECO:0000256" key="3">
    <source>
        <dbReference type="ARBA" id="ARBA00022741"/>
    </source>
</evidence>
<accession>A0A1Y5R6X2</accession>
<protein>
    <submittedName>
        <fullName evidence="10">Putative multidrug export ATP-binding/permease protein</fullName>
        <ecNumber evidence="10">3.6.3.-</ecNumber>
    </submittedName>
</protein>
<evidence type="ECO:0000313" key="11">
    <source>
        <dbReference type="Proteomes" id="UP000193200"/>
    </source>
</evidence>
<dbReference type="OrthoDB" id="9804259at2"/>
<dbReference type="InterPro" id="IPR003439">
    <property type="entry name" value="ABC_transporter-like_ATP-bd"/>
</dbReference>
<dbReference type="PROSITE" id="PS50893">
    <property type="entry name" value="ABC_TRANSPORTER_2"/>
    <property type="match status" value="1"/>
</dbReference>
<dbReference type="Gene3D" id="3.40.50.300">
    <property type="entry name" value="P-loop containing nucleotide triphosphate hydrolases"/>
    <property type="match status" value="1"/>
</dbReference>
<evidence type="ECO:0000256" key="7">
    <source>
        <dbReference type="SAM" id="Phobius"/>
    </source>
</evidence>
<dbReference type="SUPFAM" id="SSF90123">
    <property type="entry name" value="ABC transporter transmembrane region"/>
    <property type="match status" value="1"/>
</dbReference>
<evidence type="ECO:0000259" key="9">
    <source>
        <dbReference type="PROSITE" id="PS50929"/>
    </source>
</evidence>
<evidence type="ECO:0000256" key="5">
    <source>
        <dbReference type="ARBA" id="ARBA00022989"/>
    </source>
</evidence>
<dbReference type="GO" id="GO:0005524">
    <property type="term" value="F:ATP binding"/>
    <property type="evidence" value="ECO:0007669"/>
    <property type="project" value="UniProtKB-KW"/>
</dbReference>
<dbReference type="PANTHER" id="PTHR24221:SF654">
    <property type="entry name" value="ATP-BINDING CASSETTE SUB-FAMILY B MEMBER 6"/>
    <property type="match status" value="1"/>
</dbReference>
<feature type="domain" description="ABC transporter" evidence="8">
    <location>
        <begin position="347"/>
        <end position="565"/>
    </location>
</feature>
<feature type="transmembrane region" description="Helical" evidence="7">
    <location>
        <begin position="145"/>
        <end position="169"/>
    </location>
</feature>
<dbReference type="GO" id="GO:0005886">
    <property type="term" value="C:plasma membrane"/>
    <property type="evidence" value="ECO:0007669"/>
    <property type="project" value="UniProtKB-SubCell"/>
</dbReference>
<name>A0A1Y5R6X2_9PROT</name>
<dbReference type="InterPro" id="IPR017871">
    <property type="entry name" value="ABC_transporter-like_CS"/>
</dbReference>
<dbReference type="InterPro" id="IPR003593">
    <property type="entry name" value="AAA+_ATPase"/>
</dbReference>
<sequence length="565" mass="61373">MRNVLRIFLTTPGPAKWTAVISLIVAGFAESIGLATLLPLLTTAMGDANDPSPVSRMVREGLAMIGLPADLEILLAIVVLGVTVKAVFVMIAMRHVSYTMADVATYLRTALVRNVAAVEWRYFTHQPVGRIANALSLDANNSARAYLLATMFLATLIQSAFYVVVAFFVSPRLALVAFVTGMLLILVLQPLVRISRKAGKRQRARTEELVTLLSDTMGNIKPLKAMARQEHFAHFFDEKISLLRTAIRREALSNLAMKNIREPILVMLIAVGFLATRNSLEIGVPELLVMALILQKTVSTMGRVQQQLQTAVAVSAAYWSVRRLIEEAADQREDLSGEVAPTLRTACVFDNVSFAYGDEPVLDRVSLELPARSLTVLTGASGSGKTTIIDLLLGLHRLDSGEILIDGIPQSRIDLRAWRGMIGYVPQELTLFHDTVLANVTLGDPAMTEAEARAALEAAGAWDFVERLPKGLQTIVGERGSQLSGGQRQRIALARALIGKPTLLILDEVTSALDPETEAALATKIHSLAAEHTIVAISHNRALVEQADRIYDLSRAGARLVDAAE</sequence>
<dbReference type="PROSITE" id="PS00211">
    <property type="entry name" value="ABC_TRANSPORTER_1"/>
    <property type="match status" value="1"/>
</dbReference>
<dbReference type="CDD" id="cd03228">
    <property type="entry name" value="ABCC_MRP_Like"/>
    <property type="match status" value="1"/>
</dbReference>
<keyword evidence="5 7" id="KW-1133">Transmembrane helix</keyword>
<dbReference type="InParanoid" id="A0A1Y5R6X2"/>
<comment type="subcellular location">
    <subcellularLocation>
        <location evidence="1">Cell membrane</location>
        <topology evidence="1">Multi-pass membrane protein</topology>
    </subcellularLocation>
</comment>
<dbReference type="SMART" id="SM00382">
    <property type="entry name" value="AAA"/>
    <property type="match status" value="1"/>
</dbReference>
<keyword evidence="6 7" id="KW-0472">Membrane</keyword>
<keyword evidence="3" id="KW-0547">Nucleotide-binding</keyword>
<feature type="transmembrane region" description="Helical" evidence="7">
    <location>
        <begin position="175"/>
        <end position="195"/>
    </location>
</feature>
<keyword evidence="2 7" id="KW-0812">Transmembrane</keyword>
<dbReference type="InterPro" id="IPR039421">
    <property type="entry name" value="Type_1_exporter"/>
</dbReference>
<proteinExistence type="predicted"/>